<organism evidence="1 2">
    <name type="scientific">Lepidopterella palustris CBS 459.81</name>
    <dbReference type="NCBI Taxonomy" id="1314670"/>
    <lineage>
        <taxon>Eukaryota</taxon>
        <taxon>Fungi</taxon>
        <taxon>Dikarya</taxon>
        <taxon>Ascomycota</taxon>
        <taxon>Pezizomycotina</taxon>
        <taxon>Dothideomycetes</taxon>
        <taxon>Pleosporomycetidae</taxon>
        <taxon>Mytilinidiales</taxon>
        <taxon>Argynnaceae</taxon>
        <taxon>Lepidopterella</taxon>
    </lineage>
</organism>
<keyword evidence="2" id="KW-1185">Reference proteome</keyword>
<name>A0A8E2EJM9_9PEZI</name>
<evidence type="ECO:0000313" key="2">
    <source>
        <dbReference type="Proteomes" id="UP000250266"/>
    </source>
</evidence>
<accession>A0A8E2EJM9</accession>
<dbReference type="Proteomes" id="UP000250266">
    <property type="component" value="Unassembled WGS sequence"/>
</dbReference>
<dbReference type="AlphaFoldDB" id="A0A8E2EJM9"/>
<sequence length="139" mass="15469">MIWYESSQPSVPSAFGLARLQNPPSQRTLPSPRSTLNFLSTPYSLLVFSFLLAVLHRPGRPQCSPVDIESILSPNADLTACIASREACLVRAARLRRRSNRLPPQVLSSALLHSTFVLIDDRFLSYFHNSLLIAYLTAS</sequence>
<proteinExistence type="predicted"/>
<evidence type="ECO:0000313" key="1">
    <source>
        <dbReference type="EMBL" id="OCK85035.1"/>
    </source>
</evidence>
<reference evidence="1 2" key="1">
    <citation type="journal article" date="2016" name="Nat. Commun.">
        <title>Ectomycorrhizal ecology is imprinted in the genome of the dominant symbiotic fungus Cenococcum geophilum.</title>
        <authorList>
            <consortium name="DOE Joint Genome Institute"/>
            <person name="Peter M."/>
            <person name="Kohler A."/>
            <person name="Ohm R.A."/>
            <person name="Kuo A."/>
            <person name="Krutzmann J."/>
            <person name="Morin E."/>
            <person name="Arend M."/>
            <person name="Barry K.W."/>
            <person name="Binder M."/>
            <person name="Choi C."/>
            <person name="Clum A."/>
            <person name="Copeland A."/>
            <person name="Grisel N."/>
            <person name="Haridas S."/>
            <person name="Kipfer T."/>
            <person name="LaButti K."/>
            <person name="Lindquist E."/>
            <person name="Lipzen A."/>
            <person name="Maire R."/>
            <person name="Meier B."/>
            <person name="Mihaltcheva S."/>
            <person name="Molinier V."/>
            <person name="Murat C."/>
            <person name="Poggeler S."/>
            <person name="Quandt C.A."/>
            <person name="Sperisen C."/>
            <person name="Tritt A."/>
            <person name="Tisserant E."/>
            <person name="Crous P.W."/>
            <person name="Henrissat B."/>
            <person name="Nehls U."/>
            <person name="Egli S."/>
            <person name="Spatafora J.W."/>
            <person name="Grigoriev I.V."/>
            <person name="Martin F.M."/>
        </authorList>
    </citation>
    <scope>NUCLEOTIDE SEQUENCE [LARGE SCALE GENOMIC DNA]</scope>
    <source>
        <strain evidence="1 2">CBS 459.81</strain>
    </source>
</reference>
<dbReference type="EMBL" id="KV744825">
    <property type="protein sequence ID" value="OCK85035.1"/>
    <property type="molecule type" value="Genomic_DNA"/>
</dbReference>
<protein>
    <submittedName>
        <fullName evidence="1">Uncharacterized protein</fullName>
    </submittedName>
</protein>
<gene>
    <name evidence="1" type="ORF">K432DRAFT_72612</name>
</gene>